<name>A0AAD4QCR7_9AGAM</name>
<dbReference type="InterPro" id="IPR032675">
    <property type="entry name" value="LRR_dom_sf"/>
</dbReference>
<accession>A0AAD4QCR7</accession>
<evidence type="ECO:0000313" key="1">
    <source>
        <dbReference type="EMBL" id="KAH9000496.1"/>
    </source>
</evidence>
<keyword evidence="2" id="KW-1185">Reference proteome</keyword>
<evidence type="ECO:0000313" key="2">
    <source>
        <dbReference type="Proteomes" id="UP001201163"/>
    </source>
</evidence>
<proteinExistence type="predicted"/>
<comment type="caution">
    <text evidence="1">The sequence shown here is derived from an EMBL/GenBank/DDBJ whole genome shotgun (WGS) entry which is preliminary data.</text>
</comment>
<dbReference type="Proteomes" id="UP001201163">
    <property type="component" value="Unassembled WGS sequence"/>
</dbReference>
<reference evidence="1" key="1">
    <citation type="submission" date="2022-01" db="EMBL/GenBank/DDBJ databases">
        <title>Comparative genomics reveals a dynamic genome evolution in the ectomycorrhizal milk-cap (Lactarius) mushrooms.</title>
        <authorList>
            <consortium name="DOE Joint Genome Institute"/>
            <person name="Lebreton A."/>
            <person name="Tang N."/>
            <person name="Kuo A."/>
            <person name="LaButti K."/>
            <person name="Drula E."/>
            <person name="Barry K."/>
            <person name="Clum A."/>
            <person name="Lipzen A."/>
            <person name="Mousain D."/>
            <person name="Ng V."/>
            <person name="Wang R."/>
            <person name="Wang X."/>
            <person name="Dai Y."/>
            <person name="Henrissat B."/>
            <person name="Grigoriev I.V."/>
            <person name="Guerin-Laguette A."/>
            <person name="Yu F."/>
            <person name="Martin F.M."/>
        </authorList>
    </citation>
    <scope>NUCLEOTIDE SEQUENCE</scope>
    <source>
        <strain evidence="1">QP</strain>
    </source>
</reference>
<dbReference type="EMBL" id="JAKELL010000002">
    <property type="protein sequence ID" value="KAH9000496.1"/>
    <property type="molecule type" value="Genomic_DNA"/>
</dbReference>
<dbReference type="AlphaFoldDB" id="A0AAD4QCR7"/>
<protein>
    <submittedName>
        <fullName evidence="1">Uncharacterized protein</fullName>
    </submittedName>
</protein>
<organism evidence="1 2">
    <name type="scientific">Lactarius akahatsu</name>
    <dbReference type="NCBI Taxonomy" id="416441"/>
    <lineage>
        <taxon>Eukaryota</taxon>
        <taxon>Fungi</taxon>
        <taxon>Dikarya</taxon>
        <taxon>Basidiomycota</taxon>
        <taxon>Agaricomycotina</taxon>
        <taxon>Agaricomycetes</taxon>
        <taxon>Russulales</taxon>
        <taxon>Russulaceae</taxon>
        <taxon>Lactarius</taxon>
    </lineage>
</organism>
<dbReference type="Gene3D" id="3.80.10.10">
    <property type="entry name" value="Ribonuclease Inhibitor"/>
    <property type="match status" value="1"/>
</dbReference>
<sequence length="550" mass="62257">MTSRQLSGHPIGTEYERLLRHINELRGTQGGTEPFSQRVTIEILSKDSLLKIFRHCLDATPRYWPTLASVCRKWRQILFALPLGPNLRLHFTHGTPVLKTLDFLPAFPIVVQYGGSPTLDPPAPEDEDNIVAALKQSDRVSTIGLTITTSLLEKLSAIKEPFLRLEELVLRSPDNTQPILPSTFRWGTRLRRLHSTRIALPALPQLLSSSENLVDLKLHEIGYFSPEALADGLSRMTQLQSLSLHFLSSRTSHIGTSPLPGERVVLPPLSCLKFRGTSEYLNDLVTRIDAPGLVDIQVRFFNQLIFHILQFVQFIDRIETQKSHRRVDFVSFKHFISIYFTRPGAPTRLKMRVSCEQLDWQLSVITQIWDQLAPLLSRIESLGVYTTQCSNGQDDMNKEQWLELIRGFGGAKDFRVTGGLATDILRTLCRADGEHTTMLPSLRTLGVLGPMRGSLWEAVEAFTSRRPSNHFVEVYPLSPLDFPGPDTKKGKRGTAPPQYSCTVCDAWLHNPARPQQTQRHALKMCPYYGVFKWSQACKYYLFENASKATL</sequence>
<dbReference type="SUPFAM" id="SSF52047">
    <property type="entry name" value="RNI-like"/>
    <property type="match status" value="1"/>
</dbReference>
<gene>
    <name evidence="1" type="ORF">EDB92DRAFT_1831646</name>
</gene>